<keyword evidence="2" id="KW-1185">Reference proteome</keyword>
<dbReference type="EMBL" id="JAEAGR010000007">
    <property type="protein sequence ID" value="MBH1940938.1"/>
    <property type="molecule type" value="Genomic_DNA"/>
</dbReference>
<protein>
    <submittedName>
        <fullName evidence="1">Arsenite efflux transporter metallochaperone ArsD</fullName>
    </submittedName>
</protein>
<comment type="caution">
    <text evidence="1">The sequence shown here is derived from an EMBL/GenBank/DDBJ whole genome shotgun (WGS) entry which is preliminary data.</text>
</comment>
<evidence type="ECO:0000313" key="2">
    <source>
        <dbReference type="Proteomes" id="UP000623269"/>
    </source>
</evidence>
<name>A0A8J7KZT6_9FIRM</name>
<dbReference type="Pfam" id="PF06953">
    <property type="entry name" value="ArsD"/>
    <property type="match status" value="1"/>
</dbReference>
<accession>A0A8J7KZT6</accession>
<dbReference type="NCBIfam" id="NF033727">
    <property type="entry name" value="chaperon_ArsD"/>
    <property type="match status" value="1"/>
</dbReference>
<organism evidence="1 2">
    <name type="scientific">Mobilitalea sibirica</name>
    <dbReference type="NCBI Taxonomy" id="1462919"/>
    <lineage>
        <taxon>Bacteria</taxon>
        <taxon>Bacillati</taxon>
        <taxon>Bacillota</taxon>
        <taxon>Clostridia</taxon>
        <taxon>Lachnospirales</taxon>
        <taxon>Lachnospiraceae</taxon>
        <taxon>Mobilitalea</taxon>
    </lineage>
</organism>
<dbReference type="AlphaFoldDB" id="A0A8J7KZT6"/>
<dbReference type="GO" id="GO:0045892">
    <property type="term" value="P:negative regulation of DNA-templated transcription"/>
    <property type="evidence" value="ECO:0007669"/>
    <property type="project" value="InterPro"/>
</dbReference>
<dbReference type="InterPro" id="IPR010712">
    <property type="entry name" value="Arsenical-R_ArsD"/>
</dbReference>
<dbReference type="Gene3D" id="3.40.30.10">
    <property type="entry name" value="Glutaredoxin"/>
    <property type="match status" value="1"/>
</dbReference>
<dbReference type="GO" id="GO:0003677">
    <property type="term" value="F:DNA binding"/>
    <property type="evidence" value="ECO:0007669"/>
    <property type="project" value="InterPro"/>
</dbReference>
<dbReference type="GO" id="GO:0046685">
    <property type="term" value="P:response to arsenic-containing substance"/>
    <property type="evidence" value="ECO:0007669"/>
    <property type="project" value="InterPro"/>
</dbReference>
<dbReference type="RefSeq" id="WP_197661162.1">
    <property type="nucleotide sequence ID" value="NZ_JAEAGR010000007.1"/>
</dbReference>
<dbReference type="Proteomes" id="UP000623269">
    <property type="component" value="Unassembled WGS sequence"/>
</dbReference>
<evidence type="ECO:0000313" key="1">
    <source>
        <dbReference type="EMBL" id="MBH1940938.1"/>
    </source>
</evidence>
<reference evidence="1" key="1">
    <citation type="submission" date="2020-12" db="EMBL/GenBank/DDBJ databases">
        <title>M. sibirica DSM 26468T genome.</title>
        <authorList>
            <person name="Thieme N."/>
            <person name="Rettenmaier R."/>
            <person name="Zverlov V."/>
            <person name="Liebl W."/>
        </authorList>
    </citation>
    <scope>NUCLEOTIDE SEQUENCE</scope>
    <source>
        <strain evidence="1">DSM 26468</strain>
    </source>
</reference>
<proteinExistence type="predicted"/>
<gene>
    <name evidence="1" type="primary">arsD</name>
    <name evidence="1" type="ORF">I5677_08550</name>
</gene>
<sequence>MKKMQIFEPAMCCSTGLCGVGVDPELLRISTVLNTMEKNGVKVDRFNLSNSPQEFVTNKVVNDFIKIEGVEALPITVLGEEIVISGRYPRNEEFIELLNIPMSYVGEQSREEKAAASDGVEGCCTEDNCCTEGDCCSDNSSSADDNCCTEGDCCSDNSSSAVDNCCVEDDCCSDNSSSTEDNCCSDDSCCSGGCC</sequence>